<proteinExistence type="predicted"/>
<evidence type="ECO:0000313" key="1">
    <source>
        <dbReference type="EMBL" id="GAH67131.1"/>
    </source>
</evidence>
<accession>X1HAB6</accession>
<dbReference type="EMBL" id="BARU01028135">
    <property type="protein sequence ID" value="GAH67131.1"/>
    <property type="molecule type" value="Genomic_DNA"/>
</dbReference>
<gene>
    <name evidence="1" type="ORF">S03H2_44951</name>
</gene>
<comment type="caution">
    <text evidence="1">The sequence shown here is derived from an EMBL/GenBank/DDBJ whole genome shotgun (WGS) entry which is preliminary data.</text>
</comment>
<sequence>MNGPGGVSPLTIAPDDLKDLLIPVERNPLEYNIKGYSGYKYIPDWKINTESFTCFPVIQS</sequence>
<protein>
    <submittedName>
        <fullName evidence="1">Uncharacterized protein</fullName>
    </submittedName>
</protein>
<name>X1HAB6_9ZZZZ</name>
<reference evidence="1" key="1">
    <citation type="journal article" date="2014" name="Front. Microbiol.">
        <title>High frequency of phylogenetically diverse reductive dehalogenase-homologous genes in deep subseafloor sedimentary metagenomes.</title>
        <authorList>
            <person name="Kawai M."/>
            <person name="Futagami T."/>
            <person name="Toyoda A."/>
            <person name="Takaki Y."/>
            <person name="Nishi S."/>
            <person name="Hori S."/>
            <person name="Arai W."/>
            <person name="Tsubouchi T."/>
            <person name="Morono Y."/>
            <person name="Uchiyama I."/>
            <person name="Ito T."/>
            <person name="Fujiyama A."/>
            <person name="Inagaki F."/>
            <person name="Takami H."/>
        </authorList>
    </citation>
    <scope>NUCLEOTIDE SEQUENCE</scope>
    <source>
        <strain evidence="1">Expedition CK06-06</strain>
    </source>
</reference>
<dbReference type="AlphaFoldDB" id="X1HAB6"/>
<organism evidence="1">
    <name type="scientific">marine sediment metagenome</name>
    <dbReference type="NCBI Taxonomy" id="412755"/>
    <lineage>
        <taxon>unclassified sequences</taxon>
        <taxon>metagenomes</taxon>
        <taxon>ecological metagenomes</taxon>
    </lineage>
</organism>